<evidence type="ECO:0000313" key="4">
    <source>
        <dbReference type="EMBL" id="CAD5114749.1"/>
    </source>
</evidence>
<comment type="caution">
    <text evidence="4">The sequence shown here is derived from an EMBL/GenBank/DDBJ whole genome shotgun (WGS) entry which is preliminary data.</text>
</comment>
<dbReference type="AlphaFoldDB" id="A0A7I8VJK6"/>
<keyword evidence="5" id="KW-1185">Reference proteome</keyword>
<feature type="compositionally biased region" description="Acidic residues" evidence="3">
    <location>
        <begin position="1"/>
        <end position="14"/>
    </location>
</feature>
<evidence type="ECO:0000313" key="5">
    <source>
        <dbReference type="Proteomes" id="UP000549394"/>
    </source>
</evidence>
<reference evidence="4 5" key="1">
    <citation type="submission" date="2020-08" db="EMBL/GenBank/DDBJ databases">
        <authorList>
            <person name="Hejnol A."/>
        </authorList>
    </citation>
    <scope>NUCLEOTIDE SEQUENCE [LARGE SCALE GENOMIC DNA]</scope>
</reference>
<organism evidence="4 5">
    <name type="scientific">Dimorphilus gyrociliatus</name>
    <dbReference type="NCBI Taxonomy" id="2664684"/>
    <lineage>
        <taxon>Eukaryota</taxon>
        <taxon>Metazoa</taxon>
        <taxon>Spiralia</taxon>
        <taxon>Lophotrochozoa</taxon>
        <taxon>Annelida</taxon>
        <taxon>Polychaeta</taxon>
        <taxon>Polychaeta incertae sedis</taxon>
        <taxon>Dinophilidae</taxon>
        <taxon>Dimorphilus</taxon>
    </lineage>
</organism>
<keyword evidence="2" id="KW-0597">Phosphoprotein</keyword>
<proteinExistence type="inferred from homology"/>
<dbReference type="EMBL" id="CAJFCJ010000005">
    <property type="protein sequence ID" value="CAD5114749.1"/>
    <property type="molecule type" value="Genomic_DNA"/>
</dbReference>
<feature type="compositionally biased region" description="Basic and acidic residues" evidence="3">
    <location>
        <begin position="68"/>
        <end position="79"/>
    </location>
</feature>
<dbReference type="OrthoDB" id="5597648at2759"/>
<name>A0A7I8VJK6_9ANNE</name>
<feature type="region of interest" description="Disordered" evidence="3">
    <location>
        <begin position="1"/>
        <end position="79"/>
    </location>
</feature>
<dbReference type="Proteomes" id="UP000549394">
    <property type="component" value="Unassembled WGS sequence"/>
</dbReference>
<protein>
    <submittedName>
        <fullName evidence="4">DgyrCDS3789</fullName>
    </submittedName>
</protein>
<dbReference type="InterPro" id="IPR007998">
    <property type="entry name" value="DUF719"/>
</dbReference>
<dbReference type="PANTHER" id="PTHR12842">
    <property type="entry name" value="FI01459P"/>
    <property type="match status" value="1"/>
</dbReference>
<dbReference type="PANTHER" id="PTHR12842:SF6">
    <property type="entry name" value="FI01459P"/>
    <property type="match status" value="1"/>
</dbReference>
<gene>
    <name evidence="4" type="ORF">DGYR_LOCUS3570</name>
</gene>
<accession>A0A7I8VJK6</accession>
<feature type="compositionally biased region" description="Basic and acidic residues" evidence="3">
    <location>
        <begin position="145"/>
        <end position="172"/>
    </location>
</feature>
<evidence type="ECO:0000256" key="1">
    <source>
        <dbReference type="ARBA" id="ARBA00006903"/>
    </source>
</evidence>
<comment type="similarity">
    <text evidence="1">Belongs to the FAM114 family.</text>
</comment>
<feature type="compositionally biased region" description="Basic and acidic residues" evidence="3">
    <location>
        <begin position="15"/>
        <end position="57"/>
    </location>
</feature>
<dbReference type="Pfam" id="PF05334">
    <property type="entry name" value="DUF719"/>
    <property type="match status" value="1"/>
</dbReference>
<feature type="region of interest" description="Disordered" evidence="3">
    <location>
        <begin position="145"/>
        <end position="174"/>
    </location>
</feature>
<evidence type="ECO:0000256" key="3">
    <source>
        <dbReference type="SAM" id="MobiDB-lite"/>
    </source>
</evidence>
<evidence type="ECO:0000256" key="2">
    <source>
        <dbReference type="ARBA" id="ARBA00022553"/>
    </source>
</evidence>
<sequence>MSDSDEEAFESADEDSSKTSKPIKQDIADKSKAVEKPVSEPEKELPKEPNAEAKATAEDDFTPQPAIDRGKDIDNPESKENVKKLFDKINEQEKETGWLSWKSKLLTTASTTVNTFTGAVGDGFNTVMQTAETALGAEPAEELAQRLETGDKNEDKQEVANVDDKEADKKDNNAWGSWGSWGLSGITSAVGKATNVLENTSKTVVSGSLNVLETIGKKTYETIAEGEHGLKSTLQKNKISLSQVLREAKQTADDNISHEEKFREDQEMNYSFLFDEFNGLVNLEALEMLSHQSECQLEKLQVLSNSKFRDQFESITSKFELSGDEEENEEKADEEHDFVTLLRQNATLLQSLNLSVDEELSKLSDLQVSLRSRISQDEISLSKGESVDSKDMYKQALSNLAHLTARVIILYHRVAQKVLASNKVEEFSAYNDGAESVSLISKLMNTEFGILSNQYAKNLNSCKDENDSLNTFITSVYFEASNSGRYASDALKLLVPVFQLAIAKQTISDD</sequence>